<sequence length="655" mass="70524">MSPRALLRTLARATAALAATALAAGLLVALPSAPASAATPDLSCSSKGAIRKTLEAGSAWAMCFNINSNKGLVLEEIWFKGANESRYRKVLDSIALSQLNVPYDSGVNQWNDITGFGFGNQHLQKLAASECPGGTRRTVEQAFDLRGSFVQRSIPAVCVNEQDTGLAYRSHEQENQSIEDGILFTDQGTDLVVSTISKVDWYEYEVQYRFTDTGSIVPQLGATGDLSPIDFVNDARFGWNVGLDHTHDTSTSHHHNAVWRVDFGLDGATNQTVEQYDYAQAGSGAAGPRLAASTTTVSTEATKQAPDYRWFRVVAPGSLNADGHARSYEIAFGANDVHGEVVGSAADPSAQNAVTFSQARACEQYASENLTSPCTNQSVLDYANGQSLTDPVAWVNVGFHHVVRDEDQSPMPVHWQGFTLLPRDFTAISPITPLGRECVNGRPDRFLDSSDLCGNATRTTVSRSATGQIYGTRAPVSLSIKVRPVDNDETPTGTANVLDGKRIVATGIKLNANGNATYRLPSGLAAGRHNLKAVYSPKSGSDWVTSKSSAIAVDVRKATSYARLSVSPTRVERGRKVTYAIRVSAPGGSPTGTLRLKIGSTTVKTRALKGYHHGRRTLKVRVNKRPGGRTAKVVYEGNRNLKRSVATDRIRVLPR</sequence>
<gene>
    <name evidence="7" type="ORF">CLV56_2458</name>
</gene>
<feature type="modified residue" description="2',4',5'-topaquinone" evidence="2">
    <location>
        <position position="202"/>
    </location>
</feature>
<dbReference type="GO" id="GO:0048038">
    <property type="term" value="F:quinone binding"/>
    <property type="evidence" value="ECO:0007669"/>
    <property type="project" value="InterPro"/>
</dbReference>
<feature type="active site" description="Schiff-base intermediate with substrate; via topaquinone" evidence="1">
    <location>
        <position position="202"/>
    </location>
</feature>
<dbReference type="Pfam" id="PF01179">
    <property type="entry name" value="Cu_amine_oxid"/>
    <property type="match status" value="1"/>
</dbReference>
<evidence type="ECO:0000256" key="3">
    <source>
        <dbReference type="RuleBase" id="RU000672"/>
    </source>
</evidence>
<feature type="signal peptide" evidence="4">
    <location>
        <begin position="1"/>
        <end position="37"/>
    </location>
</feature>
<dbReference type="SUPFAM" id="SSF49998">
    <property type="entry name" value="Amine oxidase catalytic domain"/>
    <property type="match status" value="1"/>
</dbReference>
<comment type="caution">
    <text evidence="7">The sequence shown here is derived from an EMBL/GenBank/DDBJ whole genome shotgun (WGS) entry which is preliminary data.</text>
</comment>
<proteinExistence type="inferred from homology"/>
<keyword evidence="1 3" id="KW-0801">TPQ</keyword>
<protein>
    <recommendedName>
        <fullName evidence="3">Amine oxidase</fullName>
        <ecNumber evidence="3">1.4.3.-</ecNumber>
    </recommendedName>
</protein>
<dbReference type="AlphaFoldDB" id="A0A2M9BJY0"/>
<keyword evidence="8" id="KW-1185">Reference proteome</keyword>
<dbReference type="EMBL" id="PGEZ01000001">
    <property type="protein sequence ID" value="PJJ58212.1"/>
    <property type="molecule type" value="Genomic_DNA"/>
</dbReference>
<dbReference type="Gene3D" id="2.70.98.20">
    <property type="entry name" value="Copper amine oxidase, catalytic domain"/>
    <property type="match status" value="1"/>
</dbReference>
<dbReference type="PANTHER" id="PTHR10638:SF20">
    <property type="entry name" value="AMINE OXIDASE"/>
    <property type="match status" value="1"/>
</dbReference>
<name>A0A2M9BJY0_9ACTN</name>
<keyword evidence="3" id="KW-0186">Copper</keyword>
<comment type="PTM">
    <text evidence="2 3">Topaquinone (TPQ) is generated by copper-dependent autoxidation of a specific tyrosyl residue.</text>
</comment>
<comment type="similarity">
    <text evidence="3">Belongs to the copper/topaquinone oxidase family.</text>
</comment>
<feature type="active site" description="Proton acceptor" evidence="1">
    <location>
        <position position="112"/>
    </location>
</feature>
<evidence type="ECO:0000313" key="7">
    <source>
        <dbReference type="EMBL" id="PJJ58212.1"/>
    </source>
</evidence>
<dbReference type="InterPro" id="IPR032109">
    <property type="entry name" value="Big_3_5"/>
</dbReference>
<dbReference type="Proteomes" id="UP000230842">
    <property type="component" value="Unassembled WGS sequence"/>
</dbReference>
<dbReference type="PANTHER" id="PTHR10638">
    <property type="entry name" value="COPPER AMINE OXIDASE"/>
    <property type="match status" value="1"/>
</dbReference>
<evidence type="ECO:0000259" key="6">
    <source>
        <dbReference type="Pfam" id="PF16640"/>
    </source>
</evidence>
<evidence type="ECO:0000256" key="2">
    <source>
        <dbReference type="PIRSR" id="PIRSR600269-51"/>
    </source>
</evidence>
<keyword evidence="3" id="KW-0479">Metal-binding</keyword>
<dbReference type="GO" id="GO:0005886">
    <property type="term" value="C:plasma membrane"/>
    <property type="evidence" value="ECO:0007669"/>
    <property type="project" value="TreeGrafter"/>
</dbReference>
<keyword evidence="3" id="KW-0560">Oxidoreductase</keyword>
<dbReference type="RefSeq" id="WP_100414883.1">
    <property type="nucleotide sequence ID" value="NZ_PGEZ01000001.1"/>
</dbReference>
<dbReference type="InterPro" id="IPR036460">
    <property type="entry name" value="Cu_amine_oxidase_C_sf"/>
</dbReference>
<dbReference type="InterPro" id="IPR006311">
    <property type="entry name" value="TAT_signal"/>
</dbReference>
<evidence type="ECO:0000313" key="8">
    <source>
        <dbReference type="Proteomes" id="UP000230842"/>
    </source>
</evidence>
<evidence type="ECO:0000256" key="4">
    <source>
        <dbReference type="SAM" id="SignalP"/>
    </source>
</evidence>
<dbReference type="GO" id="GO:0009308">
    <property type="term" value="P:amine metabolic process"/>
    <property type="evidence" value="ECO:0007669"/>
    <property type="project" value="UniProtKB-UniRule"/>
</dbReference>
<evidence type="ECO:0000259" key="5">
    <source>
        <dbReference type="Pfam" id="PF01179"/>
    </source>
</evidence>
<dbReference type="InterPro" id="IPR013783">
    <property type="entry name" value="Ig-like_fold"/>
</dbReference>
<dbReference type="GO" id="GO:0005975">
    <property type="term" value="P:carbohydrate metabolic process"/>
    <property type="evidence" value="ECO:0007669"/>
    <property type="project" value="UniProtKB-ARBA"/>
</dbReference>
<feature type="domain" description="Bacterial Ig-like" evidence="6">
    <location>
        <begin position="470"/>
        <end position="555"/>
    </location>
</feature>
<dbReference type="OrthoDB" id="9772590at2"/>
<dbReference type="PROSITE" id="PS51318">
    <property type="entry name" value="TAT"/>
    <property type="match status" value="1"/>
</dbReference>
<dbReference type="Pfam" id="PF16640">
    <property type="entry name" value="Big_3_5"/>
    <property type="match status" value="1"/>
</dbReference>
<dbReference type="InterPro" id="IPR015798">
    <property type="entry name" value="Cu_amine_oxidase_C"/>
</dbReference>
<dbReference type="GO" id="GO:0008131">
    <property type="term" value="F:primary methylamine oxidase activity"/>
    <property type="evidence" value="ECO:0007669"/>
    <property type="project" value="InterPro"/>
</dbReference>
<feature type="domain" description="Copper amine oxidase catalytic" evidence="5">
    <location>
        <begin position="59"/>
        <end position="430"/>
    </location>
</feature>
<dbReference type="GO" id="GO:0005507">
    <property type="term" value="F:copper ion binding"/>
    <property type="evidence" value="ECO:0007669"/>
    <property type="project" value="InterPro"/>
</dbReference>
<dbReference type="EC" id="1.4.3.-" evidence="3"/>
<keyword evidence="4" id="KW-0732">Signal</keyword>
<reference evidence="7 8" key="1">
    <citation type="submission" date="2017-11" db="EMBL/GenBank/DDBJ databases">
        <title>Genomic Encyclopedia of Archaeal and Bacterial Type Strains, Phase II (KMG-II): From Individual Species to Whole Genera.</title>
        <authorList>
            <person name="Goeker M."/>
        </authorList>
    </citation>
    <scope>NUCLEOTIDE SEQUENCE [LARGE SCALE GENOMIC DNA]</scope>
    <source>
        <strain evidence="7 8">DSM 27763</strain>
    </source>
</reference>
<evidence type="ECO:0000256" key="1">
    <source>
        <dbReference type="PIRSR" id="PIRSR600269-50"/>
    </source>
</evidence>
<feature type="chain" id="PRO_5014831891" description="Amine oxidase" evidence="4">
    <location>
        <begin position="38"/>
        <end position="655"/>
    </location>
</feature>
<organism evidence="7 8">
    <name type="scientific">Mumia flava</name>
    <dbReference type="NCBI Taxonomy" id="1348852"/>
    <lineage>
        <taxon>Bacteria</taxon>
        <taxon>Bacillati</taxon>
        <taxon>Actinomycetota</taxon>
        <taxon>Actinomycetes</taxon>
        <taxon>Propionibacteriales</taxon>
        <taxon>Nocardioidaceae</taxon>
        <taxon>Mumia</taxon>
    </lineage>
</organism>
<comment type="cofactor">
    <cofactor evidence="3">
        <name>Cu cation</name>
        <dbReference type="ChEBI" id="CHEBI:23378"/>
    </cofactor>
    <text evidence="3">Contains 1 topaquinone per subunit.</text>
</comment>
<accession>A0A2M9BJY0</accession>
<dbReference type="InterPro" id="IPR000269">
    <property type="entry name" value="Cu_amine_oxidase"/>
</dbReference>
<dbReference type="Gene3D" id="2.60.40.10">
    <property type="entry name" value="Immunoglobulins"/>
    <property type="match status" value="2"/>
</dbReference>